<protein>
    <submittedName>
        <fullName evidence="1">Uncharacterized protein</fullName>
    </submittedName>
</protein>
<sequence length="121" mass="15303">MRTKRWKQLEKCDWRRYKYPPKEDNRCPVCGDELGYHYDHDERGCVEREEYCESCGYADRWYYGIQEFYINGEIVDEFCPHMITNHQFIKRYKRFEKLIKQERKRRKAYRMRLFHKKKVRA</sequence>
<dbReference type="Proteomes" id="UP000075424">
    <property type="component" value="Unassembled WGS sequence"/>
</dbReference>
<gene>
    <name evidence="1" type="ORF">B4109_1198</name>
</gene>
<reference evidence="1 2" key="1">
    <citation type="submission" date="2016-01" db="EMBL/GenBank/DDBJ databases">
        <title>Draft Genome Sequences of Seven Thermophilic Sporeformers Isolated from Foods.</title>
        <authorList>
            <person name="Berendsen E.M."/>
            <person name="Wells-Bennik M.H."/>
            <person name="Krawcyk A.O."/>
            <person name="De Jong A."/>
            <person name="Holsappel S."/>
            <person name="Eijlander R.T."/>
            <person name="Kuipers O.P."/>
        </authorList>
    </citation>
    <scope>NUCLEOTIDE SEQUENCE [LARGE SCALE GENOMIC DNA]</scope>
    <source>
        <strain evidence="1 2">B4109</strain>
    </source>
</reference>
<dbReference type="RefSeq" id="WP_153016163.1">
    <property type="nucleotide sequence ID" value="NZ_LQYV01000032.1"/>
</dbReference>
<dbReference type="EMBL" id="LQYV01000032">
    <property type="protein sequence ID" value="KYD28066.1"/>
    <property type="molecule type" value="Genomic_DNA"/>
</dbReference>
<organism evidence="1 2">
    <name type="scientific">Geobacillus stearothermophilus</name>
    <name type="common">Bacillus stearothermophilus</name>
    <dbReference type="NCBI Taxonomy" id="1422"/>
    <lineage>
        <taxon>Bacteria</taxon>
        <taxon>Bacillati</taxon>
        <taxon>Bacillota</taxon>
        <taxon>Bacilli</taxon>
        <taxon>Bacillales</taxon>
        <taxon>Anoxybacillaceae</taxon>
        <taxon>Geobacillus</taxon>
    </lineage>
</organism>
<comment type="caution">
    <text evidence="1">The sequence shown here is derived from an EMBL/GenBank/DDBJ whole genome shotgun (WGS) entry which is preliminary data.</text>
</comment>
<accession>A0A150MUD2</accession>
<dbReference type="AlphaFoldDB" id="A0A150MUD2"/>
<dbReference type="PATRIC" id="fig|1422.18.peg.2580"/>
<evidence type="ECO:0000313" key="1">
    <source>
        <dbReference type="EMBL" id="KYD28066.1"/>
    </source>
</evidence>
<proteinExistence type="predicted"/>
<evidence type="ECO:0000313" key="2">
    <source>
        <dbReference type="Proteomes" id="UP000075424"/>
    </source>
</evidence>
<name>A0A150MUD2_GEOSE</name>